<dbReference type="PANTHER" id="PTHR43777">
    <property type="entry name" value="MOLYBDENUM COFACTOR CYTIDYLYLTRANSFERASE"/>
    <property type="match status" value="1"/>
</dbReference>
<dbReference type="PANTHER" id="PTHR43777:SF1">
    <property type="entry name" value="MOLYBDENUM COFACTOR CYTIDYLYLTRANSFERASE"/>
    <property type="match status" value="1"/>
</dbReference>
<dbReference type="KEGG" id="wcp:H9Q76_05005"/>
<sequence>MPAYRPTANCIWRSFRASSKKHLILTGSRGSGKSTLLSALFPQPMPGLTSYVVPEDGVYMKKNLSGEAVQIGRYQADAPGNTNKMQPVPKAFLTKGIEFLDMCIRHPSDWVTIDETGYLEQTIPAYQEAISRLLAAKHVLLVVRKQKLPFLDALCKRDDCFLVDLDKPYGDTFCIIMASGKSKRFGANKLLTDFNGKPLIAYAFDATEMLGQNRLVVTIHPEIAHICKKQDIPFLLHNLPDRNDMIRLGTGAIKNKASHCLFLPSDQPLVSRETIGALLFCAKNAPDTIWRTCNQNTVGSPVVFPSAYFDELSALPPKNGGNTVIQNHREHVRLLPVTQHYELADIDTPEDMQAMKIIAAHARAK</sequence>
<gene>
    <name evidence="2" type="ORF">H9Q76_05005</name>
</gene>
<protein>
    <submittedName>
        <fullName evidence="2">NTP transferase domain-containing protein</fullName>
    </submittedName>
</protein>
<dbReference type="InterPro" id="IPR029044">
    <property type="entry name" value="Nucleotide-diphossugar_trans"/>
</dbReference>
<dbReference type="Pfam" id="PF12804">
    <property type="entry name" value="NTP_transf_3"/>
    <property type="match status" value="1"/>
</dbReference>
<feature type="domain" description="MobA-like NTP transferase" evidence="1">
    <location>
        <begin position="174"/>
        <end position="330"/>
    </location>
</feature>
<dbReference type="CDD" id="cd04182">
    <property type="entry name" value="GT_2_like_f"/>
    <property type="match status" value="1"/>
</dbReference>
<proteinExistence type="predicted"/>
<dbReference type="Gene3D" id="3.40.50.300">
    <property type="entry name" value="P-loop containing nucleotide triphosphate hydrolases"/>
    <property type="match status" value="1"/>
</dbReference>
<reference evidence="2 3" key="1">
    <citation type="submission" date="2020-08" db="EMBL/GenBank/DDBJ databases">
        <authorList>
            <person name="Liu C."/>
            <person name="Sun Q."/>
        </authorList>
    </citation>
    <scope>NUCLEOTIDE SEQUENCE [LARGE SCALE GENOMIC DNA]</scope>
    <source>
        <strain evidence="2 3">NSJ-4</strain>
    </source>
</reference>
<evidence type="ECO:0000259" key="1">
    <source>
        <dbReference type="Pfam" id="PF12804"/>
    </source>
</evidence>
<dbReference type="InterPro" id="IPR025877">
    <property type="entry name" value="MobA-like_NTP_Trfase"/>
</dbReference>
<evidence type="ECO:0000313" key="2">
    <source>
        <dbReference type="EMBL" id="QNM01033.1"/>
    </source>
</evidence>
<dbReference type="SUPFAM" id="SSF52540">
    <property type="entry name" value="P-loop containing nucleoside triphosphate hydrolases"/>
    <property type="match status" value="1"/>
</dbReference>
<dbReference type="InterPro" id="IPR027417">
    <property type="entry name" value="P-loop_NTPase"/>
</dbReference>
<evidence type="ECO:0000313" key="3">
    <source>
        <dbReference type="Proteomes" id="UP000515819"/>
    </source>
</evidence>
<dbReference type="AlphaFoldDB" id="A0A7G9FR51"/>
<accession>A0A7G9FR51</accession>
<keyword evidence="3" id="KW-1185">Reference proteome</keyword>
<dbReference type="GO" id="GO:0017111">
    <property type="term" value="F:ribonucleoside triphosphate phosphatase activity"/>
    <property type="evidence" value="ECO:0007669"/>
    <property type="project" value="InterPro"/>
</dbReference>
<name>A0A7G9FR51_9FIRM</name>
<dbReference type="Gene3D" id="3.90.550.10">
    <property type="entry name" value="Spore Coat Polysaccharide Biosynthesis Protein SpsA, Chain A"/>
    <property type="match status" value="1"/>
</dbReference>
<dbReference type="Proteomes" id="UP000515819">
    <property type="component" value="Chromosome"/>
</dbReference>
<keyword evidence="2" id="KW-0808">Transferase</keyword>
<dbReference type="GO" id="GO:0016779">
    <property type="term" value="F:nucleotidyltransferase activity"/>
    <property type="evidence" value="ECO:0007669"/>
    <property type="project" value="UniProtKB-ARBA"/>
</dbReference>
<dbReference type="InterPro" id="IPR004948">
    <property type="entry name" value="Nuc-triphosphatase_THEP1"/>
</dbReference>
<dbReference type="SUPFAM" id="SSF53448">
    <property type="entry name" value="Nucleotide-diphospho-sugar transferases"/>
    <property type="match status" value="1"/>
</dbReference>
<dbReference type="EMBL" id="CP060632">
    <property type="protein sequence ID" value="QNM01033.1"/>
    <property type="molecule type" value="Genomic_DNA"/>
</dbReference>
<dbReference type="Pfam" id="PF03266">
    <property type="entry name" value="NTPase_1"/>
    <property type="match status" value="1"/>
</dbReference>
<organism evidence="2 3">
    <name type="scientific">Wujia chipingensis</name>
    <dbReference type="NCBI Taxonomy" id="2763670"/>
    <lineage>
        <taxon>Bacteria</taxon>
        <taxon>Bacillati</taxon>
        <taxon>Bacillota</taxon>
        <taxon>Clostridia</taxon>
        <taxon>Lachnospirales</taxon>
        <taxon>Lachnospiraceae</taxon>
        <taxon>Wujia</taxon>
    </lineage>
</organism>